<comment type="caution">
    <text evidence="3">The sequence shown here is derived from an EMBL/GenBank/DDBJ whole genome shotgun (WGS) entry which is preliminary data.</text>
</comment>
<dbReference type="InterPro" id="IPR011335">
    <property type="entry name" value="Restrct_endonuc-II-like"/>
</dbReference>
<dbReference type="EMBL" id="BMDW01000021">
    <property type="protein sequence ID" value="GGA57361.1"/>
    <property type="molecule type" value="Genomic_DNA"/>
</dbReference>
<dbReference type="SUPFAM" id="SSF52980">
    <property type="entry name" value="Restriction endonuclease-like"/>
    <property type="match status" value="1"/>
</dbReference>
<organism evidence="3 4">
    <name type="scientific">Sphingomonas psychrolutea</name>
    <dbReference type="NCBI Taxonomy" id="1259676"/>
    <lineage>
        <taxon>Bacteria</taxon>
        <taxon>Pseudomonadati</taxon>
        <taxon>Pseudomonadota</taxon>
        <taxon>Alphaproteobacteria</taxon>
        <taxon>Sphingomonadales</taxon>
        <taxon>Sphingomonadaceae</taxon>
        <taxon>Sphingomonas</taxon>
    </lineage>
</organism>
<feature type="region of interest" description="Disordered" evidence="1">
    <location>
        <begin position="118"/>
        <end position="147"/>
    </location>
</feature>
<dbReference type="PANTHER" id="PTHR38590">
    <property type="entry name" value="BLL0828 PROTEIN"/>
    <property type="match status" value="1"/>
</dbReference>
<dbReference type="Proteomes" id="UP000618591">
    <property type="component" value="Unassembled WGS sequence"/>
</dbReference>
<dbReference type="Gene3D" id="3.40.960.10">
    <property type="entry name" value="VSR Endonuclease"/>
    <property type="match status" value="1"/>
</dbReference>
<dbReference type="CDD" id="cd01038">
    <property type="entry name" value="Endonuclease_DUF559"/>
    <property type="match status" value="1"/>
</dbReference>
<evidence type="ECO:0000313" key="4">
    <source>
        <dbReference type="Proteomes" id="UP000618591"/>
    </source>
</evidence>
<keyword evidence="4" id="KW-1185">Reference proteome</keyword>
<protein>
    <recommendedName>
        <fullName evidence="2">DUF559 domain-containing protein</fullName>
    </recommendedName>
</protein>
<feature type="domain" description="DUF559" evidence="2">
    <location>
        <begin position="12"/>
        <end position="115"/>
    </location>
</feature>
<reference evidence="4" key="1">
    <citation type="journal article" date="2019" name="Int. J. Syst. Evol. Microbiol.">
        <title>The Global Catalogue of Microorganisms (GCM) 10K type strain sequencing project: providing services to taxonomists for standard genome sequencing and annotation.</title>
        <authorList>
            <consortium name="The Broad Institute Genomics Platform"/>
            <consortium name="The Broad Institute Genome Sequencing Center for Infectious Disease"/>
            <person name="Wu L."/>
            <person name="Ma J."/>
        </authorList>
    </citation>
    <scope>NUCLEOTIDE SEQUENCE [LARGE SCALE GENOMIC DNA]</scope>
    <source>
        <strain evidence="4">CGMCC 1.10106</strain>
    </source>
</reference>
<gene>
    <name evidence="3" type="primary">ycjD</name>
    <name evidence="3" type="ORF">GCM10011395_29790</name>
</gene>
<sequence>MGMTEPQFRRPTVRAQQLRRDMTEIERVLWQQMRGRRLNGLKFSRQMPVGPYICDFLCRTIGLVVEIDGGQHGEAAAYDEARTRFIENEGYRVLRFWNNEVLENMEGVLTRIVETARTMPTPQPPPASGRGSEKASLPLAGWEEKTA</sequence>
<dbReference type="InterPro" id="IPR047216">
    <property type="entry name" value="Endonuclease_DUF559_bact"/>
</dbReference>
<proteinExistence type="predicted"/>
<name>A0ABQ1H3Z6_9SPHN</name>
<evidence type="ECO:0000313" key="3">
    <source>
        <dbReference type="EMBL" id="GGA57361.1"/>
    </source>
</evidence>
<dbReference type="Pfam" id="PF04480">
    <property type="entry name" value="DUF559"/>
    <property type="match status" value="1"/>
</dbReference>
<evidence type="ECO:0000259" key="2">
    <source>
        <dbReference type="Pfam" id="PF04480"/>
    </source>
</evidence>
<accession>A0ABQ1H3Z6</accession>
<dbReference type="InterPro" id="IPR007569">
    <property type="entry name" value="DUF559"/>
</dbReference>
<dbReference type="PANTHER" id="PTHR38590:SF1">
    <property type="entry name" value="BLL0828 PROTEIN"/>
    <property type="match status" value="1"/>
</dbReference>
<evidence type="ECO:0000256" key="1">
    <source>
        <dbReference type="SAM" id="MobiDB-lite"/>
    </source>
</evidence>